<dbReference type="AlphaFoldDB" id="A0A840WBA5"/>
<dbReference type="EMBL" id="JACHDP010000001">
    <property type="protein sequence ID" value="MBB5481439.1"/>
    <property type="molecule type" value="Genomic_DNA"/>
</dbReference>
<evidence type="ECO:0008006" key="3">
    <source>
        <dbReference type="Google" id="ProtNLM"/>
    </source>
</evidence>
<reference evidence="1 2" key="1">
    <citation type="submission" date="2020-08" db="EMBL/GenBank/DDBJ databases">
        <title>Sequencing the genomes of 1000 actinobacteria strains.</title>
        <authorList>
            <person name="Klenk H.-P."/>
        </authorList>
    </citation>
    <scope>NUCLEOTIDE SEQUENCE [LARGE SCALE GENOMIC DNA]</scope>
    <source>
        <strain evidence="1 2">DSM 103125</strain>
    </source>
</reference>
<comment type="caution">
    <text evidence="1">The sequence shown here is derived from an EMBL/GenBank/DDBJ whole genome shotgun (WGS) entry which is preliminary data.</text>
</comment>
<gene>
    <name evidence="1" type="ORF">HNR20_005944</name>
</gene>
<evidence type="ECO:0000313" key="1">
    <source>
        <dbReference type="EMBL" id="MBB5481439.1"/>
    </source>
</evidence>
<keyword evidence="2" id="KW-1185">Reference proteome</keyword>
<evidence type="ECO:0000313" key="2">
    <source>
        <dbReference type="Proteomes" id="UP000586947"/>
    </source>
</evidence>
<organism evidence="1 2">
    <name type="scientific">Micromonospora parathelypteridis</name>
    <dbReference type="NCBI Taxonomy" id="1839617"/>
    <lineage>
        <taxon>Bacteria</taxon>
        <taxon>Bacillati</taxon>
        <taxon>Actinomycetota</taxon>
        <taxon>Actinomycetes</taxon>
        <taxon>Micromonosporales</taxon>
        <taxon>Micromonosporaceae</taxon>
        <taxon>Micromonospora</taxon>
    </lineage>
</organism>
<dbReference type="RefSeq" id="WP_184186847.1">
    <property type="nucleotide sequence ID" value="NZ_BMNF01000004.1"/>
</dbReference>
<accession>A0A840WBA5</accession>
<dbReference type="Proteomes" id="UP000586947">
    <property type="component" value="Unassembled WGS sequence"/>
</dbReference>
<proteinExistence type="predicted"/>
<sequence>MNQKLQTRAFERVASTLRPGERPITATRAMVGRFSAGRLGTVVTQGLIGAAAGATGAALARTKKQFLVLTDQRLIFLPQTFFGGPGTGVLGEVPREHVALAEAKIGVVSLLRLAFGGAGDGVSLTFPRVDKKNAEALAAALPPAPTA</sequence>
<name>A0A840WBA5_9ACTN</name>
<protein>
    <recommendedName>
        <fullName evidence="3">YokE-like PH domain-containing protein</fullName>
    </recommendedName>
</protein>